<dbReference type="PROSITE" id="PS50011">
    <property type="entry name" value="PROTEIN_KINASE_DOM"/>
    <property type="match status" value="1"/>
</dbReference>
<comment type="caution">
    <text evidence="3">The sequence shown here is derived from an EMBL/GenBank/DDBJ whole genome shotgun (WGS) entry which is preliminary data.</text>
</comment>
<dbReference type="Pfam" id="PF17667">
    <property type="entry name" value="Pkinase_fungal"/>
    <property type="match status" value="2"/>
</dbReference>
<dbReference type="InterPro" id="IPR040976">
    <property type="entry name" value="Pkinase_fungal"/>
</dbReference>
<dbReference type="SUPFAM" id="SSF56112">
    <property type="entry name" value="Protein kinase-like (PK-like)"/>
    <property type="match status" value="1"/>
</dbReference>
<protein>
    <recommendedName>
        <fullName evidence="2">Protein kinase domain-containing protein</fullName>
    </recommendedName>
</protein>
<feature type="region of interest" description="Disordered" evidence="1">
    <location>
        <begin position="84"/>
        <end position="114"/>
    </location>
</feature>
<evidence type="ECO:0000259" key="2">
    <source>
        <dbReference type="PROSITE" id="PS50011"/>
    </source>
</evidence>
<dbReference type="PROSITE" id="PS00109">
    <property type="entry name" value="PROTEIN_KINASE_TYR"/>
    <property type="match status" value="1"/>
</dbReference>
<dbReference type="Gene3D" id="1.10.510.10">
    <property type="entry name" value="Transferase(Phosphotransferase) domain 1"/>
    <property type="match status" value="1"/>
</dbReference>
<organism evidence="3 4">
    <name type="scientific">Bifiguratus adelaidae</name>
    <dbReference type="NCBI Taxonomy" id="1938954"/>
    <lineage>
        <taxon>Eukaryota</taxon>
        <taxon>Fungi</taxon>
        <taxon>Fungi incertae sedis</taxon>
        <taxon>Mucoromycota</taxon>
        <taxon>Mucoromycotina</taxon>
        <taxon>Endogonomycetes</taxon>
        <taxon>Endogonales</taxon>
        <taxon>Endogonales incertae sedis</taxon>
        <taxon>Bifiguratus</taxon>
    </lineage>
</organism>
<gene>
    <name evidence="3" type="ORF">BZG36_05571</name>
</gene>
<sequence>TLEEIAHGLLGAIKAHRSLFSKGHILHRDISERNVLLGEPGSCQGFLIDLDMAALDARSSEDTSAYRTDSVVDGSPPFKRSRQFLEKESEQPSNDFGAESGEAISEDQGDLESEAHKAHRTGTIPYMASGVLQGQAPSVQHDLESFFYVLYLVPFSYDSPLPGRKLDDWPDTIEAWCNGDLYECGSRKKANVMDAKWMFQQLKDNTSEEWRRDHRFFYRLLGLVARLYSPVLNALAASTNAEKETVAALLSGKIPSKEPTNVFLRHEDLIEPLEAWLELPSDQQEMPPAMRRAYSVELETAGSGKRTFIDTLRAAKDD</sequence>
<dbReference type="AlphaFoldDB" id="A0A261XTD8"/>
<dbReference type="PANTHER" id="PTHR38248">
    <property type="entry name" value="FUNK1 6"/>
    <property type="match status" value="1"/>
</dbReference>
<accession>A0A261XTD8</accession>
<feature type="non-terminal residue" evidence="3">
    <location>
        <position position="1"/>
    </location>
</feature>
<dbReference type="InterPro" id="IPR008266">
    <property type="entry name" value="Tyr_kinase_AS"/>
</dbReference>
<proteinExistence type="predicted"/>
<dbReference type="InterPro" id="IPR011009">
    <property type="entry name" value="Kinase-like_dom_sf"/>
</dbReference>
<dbReference type="Proteomes" id="UP000242875">
    <property type="component" value="Unassembled WGS sequence"/>
</dbReference>
<reference evidence="3 4" key="1">
    <citation type="journal article" date="2017" name="Mycologia">
        <title>Bifiguratus adelaidae, gen. et sp. nov., a new member of Mucoromycotina in endophytic and soil-dwelling habitats.</title>
        <authorList>
            <person name="Torres-Cruz T.J."/>
            <person name="Billingsley Tobias T.L."/>
            <person name="Almatruk M."/>
            <person name="Hesse C."/>
            <person name="Kuske C.R."/>
            <person name="Desiro A."/>
            <person name="Benucci G.M."/>
            <person name="Bonito G."/>
            <person name="Stajich J.E."/>
            <person name="Dunlap C."/>
            <person name="Arnold A.E."/>
            <person name="Porras-Alfaro A."/>
        </authorList>
    </citation>
    <scope>NUCLEOTIDE SEQUENCE [LARGE SCALE GENOMIC DNA]</scope>
    <source>
        <strain evidence="3 4">AZ0501</strain>
    </source>
</reference>
<dbReference type="OrthoDB" id="2680802at2759"/>
<dbReference type="EMBL" id="MVBO01000322">
    <property type="protein sequence ID" value="OZJ01514.1"/>
    <property type="molecule type" value="Genomic_DNA"/>
</dbReference>
<dbReference type="GO" id="GO:0004672">
    <property type="term" value="F:protein kinase activity"/>
    <property type="evidence" value="ECO:0007669"/>
    <property type="project" value="InterPro"/>
</dbReference>
<feature type="domain" description="Protein kinase" evidence="2">
    <location>
        <begin position="1"/>
        <end position="217"/>
    </location>
</feature>
<dbReference type="PANTHER" id="PTHR38248:SF2">
    <property type="entry name" value="FUNK1 11"/>
    <property type="match status" value="1"/>
</dbReference>
<evidence type="ECO:0000256" key="1">
    <source>
        <dbReference type="SAM" id="MobiDB-lite"/>
    </source>
</evidence>
<evidence type="ECO:0000313" key="3">
    <source>
        <dbReference type="EMBL" id="OZJ01514.1"/>
    </source>
</evidence>
<dbReference type="InterPro" id="IPR000719">
    <property type="entry name" value="Prot_kinase_dom"/>
</dbReference>
<keyword evidence="4" id="KW-1185">Reference proteome</keyword>
<name>A0A261XTD8_9FUNG</name>
<dbReference type="GO" id="GO:0005524">
    <property type="term" value="F:ATP binding"/>
    <property type="evidence" value="ECO:0007669"/>
    <property type="project" value="InterPro"/>
</dbReference>
<evidence type="ECO:0000313" key="4">
    <source>
        <dbReference type="Proteomes" id="UP000242875"/>
    </source>
</evidence>